<feature type="transmembrane region" description="Helical" evidence="7">
    <location>
        <begin position="213"/>
        <end position="236"/>
    </location>
</feature>
<keyword evidence="2" id="KW-0813">Transport</keyword>
<dbReference type="PANTHER" id="PTHR42865">
    <property type="entry name" value="PROTON/GLUTAMATE-ASPARTATE SYMPORTER"/>
    <property type="match status" value="1"/>
</dbReference>
<evidence type="ECO:0000256" key="2">
    <source>
        <dbReference type="ARBA" id="ARBA00022448"/>
    </source>
</evidence>
<feature type="transmembrane region" description="Helical" evidence="7">
    <location>
        <begin position="515"/>
        <end position="537"/>
    </location>
</feature>
<dbReference type="EMBL" id="JAPTGC010000004">
    <property type="protein sequence ID" value="MCZ0862383.1"/>
    <property type="molecule type" value="Genomic_DNA"/>
</dbReference>
<feature type="transmembrane region" description="Helical" evidence="7">
    <location>
        <begin position="12"/>
        <end position="41"/>
    </location>
</feature>
<feature type="transmembrane region" description="Helical" evidence="7">
    <location>
        <begin position="313"/>
        <end position="338"/>
    </location>
</feature>
<dbReference type="PRINTS" id="PR00173">
    <property type="entry name" value="EDTRNSPORT"/>
</dbReference>
<feature type="transmembrane region" description="Helical" evidence="7">
    <location>
        <begin position="288"/>
        <end position="306"/>
    </location>
</feature>
<comment type="subcellular location">
    <subcellularLocation>
        <location evidence="1">Cell membrane</location>
        <topology evidence="1">Multi-pass membrane protein</topology>
    </subcellularLocation>
</comment>
<gene>
    <name evidence="8" type="ORF">O0S09_03815</name>
</gene>
<feature type="transmembrane region" description="Helical" evidence="7">
    <location>
        <begin position="414"/>
        <end position="437"/>
    </location>
</feature>
<protein>
    <submittedName>
        <fullName evidence="8">Cation:dicarboxylase symporter family transporter</fullName>
    </submittedName>
</protein>
<keyword evidence="4 7" id="KW-0812">Transmembrane</keyword>
<reference evidence="8" key="1">
    <citation type="submission" date="2022-12" db="EMBL/GenBank/DDBJ databases">
        <title>Isolation and characterisation of novel Methanocorpusculum spp. from native Australian herbivores indicates the genus is ancestrally host-associated.</title>
        <authorList>
            <person name="Volmer J.G."/>
            <person name="Soo R.M."/>
            <person name="Evans P.N."/>
            <person name="Hoedt E.C."/>
            <person name="Astorga Alsina A.L."/>
            <person name="Woodcroft B.J."/>
            <person name="Tyson G.W."/>
            <person name="Hugenholtz P."/>
            <person name="Morrison M."/>
        </authorList>
    </citation>
    <scope>NUCLEOTIDE SEQUENCE</scope>
    <source>
        <strain evidence="8">CW153</strain>
    </source>
</reference>
<dbReference type="Proteomes" id="UP001141336">
    <property type="component" value="Unassembled WGS sequence"/>
</dbReference>
<keyword evidence="9" id="KW-1185">Reference proteome</keyword>
<dbReference type="SUPFAM" id="SSF118215">
    <property type="entry name" value="Proton glutamate symport protein"/>
    <property type="match status" value="1"/>
</dbReference>
<evidence type="ECO:0000256" key="3">
    <source>
        <dbReference type="ARBA" id="ARBA00022475"/>
    </source>
</evidence>
<feature type="transmembrane region" description="Helical" evidence="7">
    <location>
        <begin position="257"/>
        <end position="276"/>
    </location>
</feature>
<evidence type="ECO:0000256" key="7">
    <source>
        <dbReference type="SAM" id="Phobius"/>
    </source>
</evidence>
<keyword evidence="5 7" id="KW-1133">Transmembrane helix</keyword>
<evidence type="ECO:0000256" key="5">
    <source>
        <dbReference type="ARBA" id="ARBA00022989"/>
    </source>
</evidence>
<evidence type="ECO:0000256" key="4">
    <source>
        <dbReference type="ARBA" id="ARBA00022692"/>
    </source>
</evidence>
<dbReference type="InterPro" id="IPR036458">
    <property type="entry name" value="Na:dicarbo_symporter_sf"/>
</dbReference>
<evidence type="ECO:0000313" key="8">
    <source>
        <dbReference type="EMBL" id="MCZ0862383.1"/>
    </source>
</evidence>
<dbReference type="InterPro" id="IPR001991">
    <property type="entry name" value="Na-dicarboxylate_symporter"/>
</dbReference>
<feature type="transmembrane region" description="Helical" evidence="7">
    <location>
        <begin position="485"/>
        <end position="503"/>
    </location>
</feature>
<dbReference type="RefSeq" id="WP_268922625.1">
    <property type="nucleotide sequence ID" value="NZ_JAPTGC010000004.1"/>
</dbReference>
<dbReference type="Gene3D" id="1.10.3860.10">
    <property type="entry name" value="Sodium:dicarboxylate symporter"/>
    <property type="match status" value="1"/>
</dbReference>
<evidence type="ECO:0000256" key="6">
    <source>
        <dbReference type="ARBA" id="ARBA00023136"/>
    </source>
</evidence>
<feature type="transmembrane region" description="Helical" evidence="7">
    <location>
        <begin position="172"/>
        <end position="193"/>
    </location>
</feature>
<organism evidence="8 9">
    <name type="scientific">Methanocorpusculum vombati</name>
    <dbReference type="NCBI Taxonomy" id="3002864"/>
    <lineage>
        <taxon>Archaea</taxon>
        <taxon>Methanobacteriati</taxon>
        <taxon>Methanobacteriota</taxon>
        <taxon>Stenosarchaea group</taxon>
        <taxon>Methanomicrobia</taxon>
        <taxon>Methanomicrobiales</taxon>
        <taxon>Methanocorpusculaceae</taxon>
        <taxon>Methanocorpusculum</taxon>
    </lineage>
</organism>
<sequence length="572" mass="62494">MNTHRLLSLFPLGLITAAVLLKNTILGILGCLFLLALILFLQTKRQSPCLPPFPAPADPVELRRTILRTLNAGKSGSIPEENLDAAIQTVLQTWTPIREKHPLTCQISRHLRQPQITLILPGKKTNPLILPESEETSGEPLFQTAALLASYQYRNGENRLTLRQARKKPAPYLPLLCAATAGITAGLLCRYGLPAETVSDLRNLILTPLFDTFLEILIVIALPMIFLSLIVSLAGFGTIERFRTIGTTILTRYLLRIILALGIALVLCLPFVPLSLGSGLSGGGEFQSLFGLFLSIIPSSLFTPFTDRHPLQIIFLALLFGYVILLIHRSIPAIITLLDQADHLMQQVMTKIVLVLPVFIFLSMFRLILTDQDFGGLGLLVLLILICHVIHLAVMGAEVSILRKISPLTLIRKLFPSFLISLTTASSAAVLPINMRVCQDQCGISRKLADFGVPLGTAFSRAGIATEYFCVSLFMAAYFGVPISISWLIIAVIVVFLVSIAGVPVPCGNLINYPIVFSQLGIPLDAMAFAIVIAVVMDYMNTVVNMVAVPIDMIQSAAKLDMLDEGRLKADR</sequence>
<evidence type="ECO:0000256" key="1">
    <source>
        <dbReference type="ARBA" id="ARBA00004651"/>
    </source>
</evidence>
<comment type="caution">
    <text evidence="8">The sequence shown here is derived from an EMBL/GenBank/DDBJ whole genome shotgun (WGS) entry which is preliminary data.</text>
</comment>
<name>A0ABT4IMT0_9EURY</name>
<dbReference type="PANTHER" id="PTHR42865:SF7">
    <property type="entry name" value="PROTON_GLUTAMATE-ASPARTATE SYMPORTER"/>
    <property type="match status" value="1"/>
</dbReference>
<keyword evidence="3" id="KW-1003">Cell membrane</keyword>
<feature type="transmembrane region" description="Helical" evidence="7">
    <location>
        <begin position="344"/>
        <end position="362"/>
    </location>
</feature>
<accession>A0ABT4IMT0</accession>
<feature type="transmembrane region" description="Helical" evidence="7">
    <location>
        <begin position="374"/>
        <end position="394"/>
    </location>
</feature>
<keyword evidence="6 7" id="KW-0472">Membrane</keyword>
<dbReference type="Pfam" id="PF00375">
    <property type="entry name" value="SDF"/>
    <property type="match status" value="1"/>
</dbReference>
<proteinExistence type="predicted"/>
<evidence type="ECO:0000313" key="9">
    <source>
        <dbReference type="Proteomes" id="UP001141336"/>
    </source>
</evidence>